<evidence type="ECO:0000313" key="3">
    <source>
        <dbReference type="Proteomes" id="UP000467841"/>
    </source>
</evidence>
<dbReference type="InterPro" id="IPR055411">
    <property type="entry name" value="LRR_FXL15/At3g58940/PEG3-like"/>
</dbReference>
<dbReference type="AlphaFoldDB" id="A0A6D2HJG7"/>
<dbReference type="InterPro" id="IPR006566">
    <property type="entry name" value="FBD"/>
</dbReference>
<dbReference type="OrthoDB" id="612216at2759"/>
<protein>
    <recommendedName>
        <fullName evidence="1">FBD domain-containing protein</fullName>
    </recommendedName>
</protein>
<dbReference type="InterPro" id="IPR036047">
    <property type="entry name" value="F-box-like_dom_sf"/>
</dbReference>
<sequence>MENSLVSPQEHRFNVQLRQAMRLKIFAILQRKMEIHGIRTKLLSLSCFLEMKLMNLAKSEEEYSDLRDLEVRVDHVLNELKDQRCGMRNVSDGGINALPDSLLTQILLWLPTKVSARTSVLSSRWRNLWLHVPGLELDFSNFLSLPRGGINNLVDRFMESRLQKLKIKYFDCNASLYRISKLIATVVSRGVEHLAVESSPRFRDTSSFMPLDIYKSKTLVSLKLAYVGMENPGFVISLPCLRSMHLESIIYSNGDPLIIENLISGCAVLEDLEVCWGGSDDNLLVLRVRSQSLKRFSVRSSPLRISSGREYAVEIDAPGLKYINFRDEQSDRVVVKNLSSLFMIDIDAKLNVEKMKNGVISGFLGGVSGVRHMIISQPTLEVLHPYFKQGTIKFLYLFRLEASFCNLLLQVLPDFLESFPNLKHLTLCLVYTKELEPEALELTIVPKCLLSSALECVEIREVTTGGGETGKKRARNGKRTVLMHKKRIWMEAVRYVLENSLLLKKLVLCFSPKTIKASEISKSLDTFTKRSPKCEILIRWTPL</sequence>
<dbReference type="EMBL" id="CACVBM020000066">
    <property type="protein sequence ID" value="CAA7013748.1"/>
    <property type="molecule type" value="Genomic_DNA"/>
</dbReference>
<proteinExistence type="predicted"/>
<dbReference type="SMART" id="SM00579">
    <property type="entry name" value="FBD"/>
    <property type="match status" value="1"/>
</dbReference>
<dbReference type="Pfam" id="PF00646">
    <property type="entry name" value="F-box"/>
    <property type="match status" value="1"/>
</dbReference>
<dbReference type="Proteomes" id="UP000467841">
    <property type="component" value="Unassembled WGS sequence"/>
</dbReference>
<dbReference type="PANTHER" id="PTHR31900:SF33">
    <property type="entry name" value="PROTEIN WITH RNI-LIKE_FBD-LIKE DOMAIN"/>
    <property type="match status" value="1"/>
</dbReference>
<gene>
    <name evidence="2" type="ORF">MERR_LOCUS982</name>
</gene>
<dbReference type="InterPro" id="IPR050232">
    <property type="entry name" value="FBL13/AtMIF1-like"/>
</dbReference>
<reference evidence="2" key="1">
    <citation type="submission" date="2020-01" db="EMBL/GenBank/DDBJ databases">
        <authorList>
            <person name="Mishra B."/>
        </authorList>
    </citation>
    <scope>NUCLEOTIDE SEQUENCE [LARGE SCALE GENOMIC DNA]</scope>
</reference>
<comment type="caution">
    <text evidence="2">The sequence shown here is derived from an EMBL/GenBank/DDBJ whole genome shotgun (WGS) entry which is preliminary data.</text>
</comment>
<evidence type="ECO:0000259" key="1">
    <source>
        <dbReference type="SMART" id="SM00579"/>
    </source>
</evidence>
<dbReference type="PANTHER" id="PTHR31900">
    <property type="entry name" value="F-BOX/RNI SUPERFAMILY PROTEIN-RELATED"/>
    <property type="match status" value="1"/>
</dbReference>
<dbReference type="SUPFAM" id="SSF52047">
    <property type="entry name" value="RNI-like"/>
    <property type="match status" value="1"/>
</dbReference>
<name>A0A6D2HJG7_9BRAS</name>
<keyword evidence="3" id="KW-1185">Reference proteome</keyword>
<feature type="domain" description="FBD" evidence="1">
    <location>
        <begin position="447"/>
        <end position="539"/>
    </location>
</feature>
<dbReference type="SUPFAM" id="SSF81383">
    <property type="entry name" value="F-box domain"/>
    <property type="match status" value="1"/>
</dbReference>
<organism evidence="2 3">
    <name type="scientific">Microthlaspi erraticum</name>
    <dbReference type="NCBI Taxonomy" id="1685480"/>
    <lineage>
        <taxon>Eukaryota</taxon>
        <taxon>Viridiplantae</taxon>
        <taxon>Streptophyta</taxon>
        <taxon>Embryophyta</taxon>
        <taxon>Tracheophyta</taxon>
        <taxon>Spermatophyta</taxon>
        <taxon>Magnoliopsida</taxon>
        <taxon>eudicotyledons</taxon>
        <taxon>Gunneridae</taxon>
        <taxon>Pentapetalae</taxon>
        <taxon>rosids</taxon>
        <taxon>malvids</taxon>
        <taxon>Brassicales</taxon>
        <taxon>Brassicaceae</taxon>
        <taxon>Coluteocarpeae</taxon>
        <taxon>Microthlaspi</taxon>
    </lineage>
</organism>
<accession>A0A6D2HJG7</accession>
<dbReference type="Pfam" id="PF24758">
    <property type="entry name" value="LRR_At5g56370"/>
    <property type="match status" value="1"/>
</dbReference>
<dbReference type="InterPro" id="IPR001810">
    <property type="entry name" value="F-box_dom"/>
</dbReference>
<dbReference type="InterPro" id="IPR053781">
    <property type="entry name" value="F-box_AtFBL13-like"/>
</dbReference>
<evidence type="ECO:0000313" key="2">
    <source>
        <dbReference type="EMBL" id="CAA7013748.1"/>
    </source>
</evidence>
<dbReference type="CDD" id="cd22160">
    <property type="entry name" value="F-box_AtFBL13-like"/>
    <property type="match status" value="1"/>
</dbReference>